<evidence type="ECO:0000313" key="2">
    <source>
        <dbReference type="Proteomes" id="UP000515163"/>
    </source>
</evidence>
<keyword evidence="2" id="KW-1185">Reference proteome</keyword>
<evidence type="ECO:0000256" key="1">
    <source>
        <dbReference type="SAM" id="Coils"/>
    </source>
</evidence>
<protein>
    <submittedName>
        <fullName evidence="3">Uncharacterized protein LOC116294175</fullName>
    </submittedName>
</protein>
<accession>A0A6P8HR57</accession>
<name>A0A6P8HR57_ACTTE</name>
<dbReference type="RefSeq" id="XP_031557583.1">
    <property type="nucleotide sequence ID" value="XM_031701723.1"/>
</dbReference>
<sequence length="451" mass="52702">MEQKKSASLQERIKGNKLYIDAGAQGLSPVLKRGRLESAMAAYIRAENLASNVDELSSASKNHGKAAWHLSKTLREEKEHPIQVIYYLKEAIKSFSVAYNKGLAKEVDWREDVLRTLNTCLGDLIQVCEQIPDTDERFKILTSFTDIVTVNSAAVELQLNLATFLFHDGAQKIQQNDYRGALSRLRDCYRPIEEARRLNRDTDEFCRDQDIRILEKDVYFNTCSAESIQAREYGHQLLDIATLDEESLNMNLVWDAIDWYKRAAILTRELDLEQEAIALSHLGFVYNKVLKLKYKSKEYYKKCFELAESMKPRTFFTQDWYQQCVSTLQEFQLEERLRDEKEKQKEREKKLEEIREELEDLKKNNTGKSEISIHVYNTYPPKNPKWVKPSEEDMAKWAKMEMKELKKVLLKGINAYHPDKIDAEEHGEKWKTLCEEITKLLTAHYEFTKVG</sequence>
<dbReference type="GeneID" id="116294175"/>
<organism evidence="2 3">
    <name type="scientific">Actinia tenebrosa</name>
    <name type="common">Australian red waratah sea anemone</name>
    <dbReference type="NCBI Taxonomy" id="6105"/>
    <lineage>
        <taxon>Eukaryota</taxon>
        <taxon>Metazoa</taxon>
        <taxon>Cnidaria</taxon>
        <taxon>Anthozoa</taxon>
        <taxon>Hexacorallia</taxon>
        <taxon>Actiniaria</taxon>
        <taxon>Actiniidae</taxon>
        <taxon>Actinia</taxon>
    </lineage>
</organism>
<dbReference type="Proteomes" id="UP000515163">
    <property type="component" value="Unplaced"/>
</dbReference>
<feature type="coiled-coil region" evidence="1">
    <location>
        <begin position="334"/>
        <end position="371"/>
    </location>
</feature>
<dbReference type="KEGG" id="aten:116294175"/>
<reference evidence="3" key="1">
    <citation type="submission" date="2025-08" db="UniProtKB">
        <authorList>
            <consortium name="RefSeq"/>
        </authorList>
    </citation>
    <scope>IDENTIFICATION</scope>
    <source>
        <tissue evidence="3">Tentacle</tissue>
    </source>
</reference>
<dbReference type="OrthoDB" id="3135773at2759"/>
<dbReference type="AlphaFoldDB" id="A0A6P8HR57"/>
<gene>
    <name evidence="3" type="primary">LOC116294175</name>
</gene>
<proteinExistence type="predicted"/>
<evidence type="ECO:0000313" key="3">
    <source>
        <dbReference type="RefSeq" id="XP_031557583.1"/>
    </source>
</evidence>
<keyword evidence="1" id="KW-0175">Coiled coil</keyword>
<dbReference type="InParanoid" id="A0A6P8HR57"/>